<dbReference type="RefSeq" id="XP_022655129.1">
    <property type="nucleotide sequence ID" value="XM_022799394.1"/>
</dbReference>
<keyword evidence="8 11" id="KW-0333">Golgi apparatus</keyword>
<comment type="subunit">
    <text evidence="4">Component of the conserved oligomeric Golgi complex which is composed of eight different subunits and is required for normal Golgi morphology and localization.</text>
</comment>
<dbReference type="InParanoid" id="A0A7M7JP80"/>
<accession>A0A7M7JP80</accession>
<dbReference type="GO" id="GO:0017119">
    <property type="term" value="C:Golgi transport complex"/>
    <property type="evidence" value="ECO:0007669"/>
    <property type="project" value="UniProtKB-UniRule"/>
</dbReference>
<reference evidence="14" key="1">
    <citation type="submission" date="2021-01" db="UniProtKB">
        <authorList>
            <consortium name="EnsemblMetazoa"/>
        </authorList>
    </citation>
    <scope>IDENTIFICATION</scope>
</reference>
<evidence type="ECO:0000256" key="6">
    <source>
        <dbReference type="ARBA" id="ARBA00022448"/>
    </source>
</evidence>
<evidence type="ECO:0000256" key="2">
    <source>
        <dbReference type="ARBA" id="ARBA00004395"/>
    </source>
</evidence>
<dbReference type="RefSeq" id="XP_022655102.1">
    <property type="nucleotide sequence ID" value="XM_022799367.1"/>
</dbReference>
<evidence type="ECO:0000259" key="12">
    <source>
        <dbReference type="Pfam" id="PF06419"/>
    </source>
</evidence>
<dbReference type="Pfam" id="PF20653">
    <property type="entry name" value="COG6_C"/>
    <property type="match status" value="1"/>
</dbReference>
<name>A0A7M7JP80_VARDE</name>
<keyword evidence="7 11" id="KW-0653">Protein transport</keyword>
<dbReference type="SMART" id="SM01087">
    <property type="entry name" value="COG6"/>
    <property type="match status" value="1"/>
</dbReference>
<dbReference type="OMA" id="HSCLDFF"/>
<keyword evidence="6 11" id="KW-0813">Transport</keyword>
<evidence type="ECO:0000256" key="4">
    <source>
        <dbReference type="ARBA" id="ARBA00011166"/>
    </source>
</evidence>
<evidence type="ECO:0000313" key="15">
    <source>
        <dbReference type="Proteomes" id="UP000594260"/>
    </source>
</evidence>
<evidence type="ECO:0000256" key="11">
    <source>
        <dbReference type="RuleBase" id="RU365075"/>
    </source>
</evidence>
<feature type="domain" description="Conserved oligomeric complex COG6 N-terminal" evidence="12">
    <location>
        <begin position="45"/>
        <end position="157"/>
    </location>
</feature>
<dbReference type="GO" id="GO:0006891">
    <property type="term" value="P:intra-Golgi vesicle-mediated transport"/>
    <property type="evidence" value="ECO:0007669"/>
    <property type="project" value="UniProtKB-UniRule"/>
</dbReference>
<evidence type="ECO:0000256" key="5">
    <source>
        <dbReference type="ARBA" id="ARBA00020973"/>
    </source>
</evidence>
<dbReference type="AlphaFoldDB" id="A0A7M7JP80"/>
<dbReference type="Proteomes" id="UP000594260">
    <property type="component" value="Unplaced"/>
</dbReference>
<evidence type="ECO:0000313" key="14">
    <source>
        <dbReference type="EnsemblMetazoa" id="XP_022655111"/>
    </source>
</evidence>
<organism evidence="14 15">
    <name type="scientific">Varroa destructor</name>
    <name type="common">Honeybee mite</name>
    <dbReference type="NCBI Taxonomy" id="109461"/>
    <lineage>
        <taxon>Eukaryota</taxon>
        <taxon>Metazoa</taxon>
        <taxon>Ecdysozoa</taxon>
        <taxon>Arthropoda</taxon>
        <taxon>Chelicerata</taxon>
        <taxon>Arachnida</taxon>
        <taxon>Acari</taxon>
        <taxon>Parasitiformes</taxon>
        <taxon>Mesostigmata</taxon>
        <taxon>Gamasina</taxon>
        <taxon>Dermanyssoidea</taxon>
        <taxon>Varroidae</taxon>
        <taxon>Varroa</taxon>
    </lineage>
</organism>
<dbReference type="EnsemblMetazoa" id="XM_022799386">
    <property type="protein sequence ID" value="XP_022655121"/>
    <property type="gene ID" value="LOC111247870"/>
</dbReference>
<evidence type="ECO:0000256" key="3">
    <source>
        <dbReference type="ARBA" id="ARBA00011023"/>
    </source>
</evidence>
<dbReference type="EnsemblMetazoa" id="XM_022799367">
    <property type="protein sequence ID" value="XP_022655102"/>
    <property type="gene ID" value="LOC111247870"/>
</dbReference>
<dbReference type="InterPro" id="IPR048369">
    <property type="entry name" value="COG6_C"/>
</dbReference>
<evidence type="ECO:0000256" key="7">
    <source>
        <dbReference type="ARBA" id="ARBA00022927"/>
    </source>
</evidence>
<dbReference type="OrthoDB" id="272987at2759"/>
<dbReference type="Pfam" id="PF06419">
    <property type="entry name" value="COG6_N"/>
    <property type="match status" value="1"/>
</dbReference>
<dbReference type="InterPro" id="IPR048368">
    <property type="entry name" value="COG6_N"/>
</dbReference>
<dbReference type="KEGG" id="vde:111247870"/>
<comment type="subcellular location">
    <subcellularLocation>
        <location evidence="2 11">Golgi apparatus membrane</location>
        <topology evidence="2 11">Peripheral membrane protein</topology>
    </subcellularLocation>
</comment>
<evidence type="ECO:0000256" key="9">
    <source>
        <dbReference type="ARBA" id="ARBA00023136"/>
    </source>
</evidence>
<dbReference type="FunCoup" id="A0A7M7JP80">
    <property type="interactions" value="1014"/>
</dbReference>
<dbReference type="PANTHER" id="PTHR21506:SF0">
    <property type="entry name" value="CONSERVED OLIGOMERIC GOLGI COMPLEX SUBUNIT 6"/>
    <property type="match status" value="1"/>
</dbReference>
<evidence type="ECO:0000256" key="8">
    <source>
        <dbReference type="ARBA" id="ARBA00023034"/>
    </source>
</evidence>
<dbReference type="GO" id="GO:0015031">
    <property type="term" value="P:protein transport"/>
    <property type="evidence" value="ECO:0007669"/>
    <property type="project" value="UniProtKB-KW"/>
</dbReference>
<dbReference type="EnsemblMetazoa" id="XM_022799376">
    <property type="protein sequence ID" value="XP_022655111"/>
    <property type="gene ID" value="LOC111247870"/>
</dbReference>
<evidence type="ECO:0000259" key="13">
    <source>
        <dbReference type="Pfam" id="PF20653"/>
    </source>
</evidence>
<keyword evidence="9 11" id="KW-0472">Membrane</keyword>
<dbReference type="RefSeq" id="XP_022655111.1">
    <property type="nucleotide sequence ID" value="XM_022799376.1"/>
</dbReference>
<dbReference type="CTD" id="57511"/>
<keyword evidence="15" id="KW-1185">Reference proteome</keyword>
<dbReference type="InterPro" id="IPR010490">
    <property type="entry name" value="COG6"/>
</dbReference>
<proteinExistence type="inferred from homology"/>
<comment type="function">
    <text evidence="1 11">Required for normal Golgi function.</text>
</comment>
<protein>
    <recommendedName>
        <fullName evidence="5 11">Conserved oligomeric Golgi complex subunit 6</fullName>
        <shortName evidence="11">COG complex subunit 6</shortName>
    </recommendedName>
    <alternativeName>
        <fullName evidence="10 11">Component of oligomeric Golgi complex 6</fullName>
    </alternativeName>
</protein>
<dbReference type="GeneID" id="111247870"/>
<evidence type="ECO:0000256" key="10">
    <source>
        <dbReference type="ARBA" id="ARBA00031348"/>
    </source>
</evidence>
<feature type="domain" description="Conserved Oligomeric Golgi complex subunit 6 C-terminal" evidence="13">
    <location>
        <begin position="192"/>
        <end position="643"/>
    </location>
</feature>
<dbReference type="EnsemblMetazoa" id="XM_022799394">
    <property type="protein sequence ID" value="XP_022655129"/>
    <property type="gene ID" value="LOC111247870"/>
</dbReference>
<comment type="similarity">
    <text evidence="3 11">Belongs to the COG6 family.</text>
</comment>
<dbReference type="PANTHER" id="PTHR21506">
    <property type="entry name" value="COMPONENT OF OLIGOMERIC GOLGI COMPLEX 6"/>
    <property type="match status" value="1"/>
</dbReference>
<dbReference type="RefSeq" id="XP_022655121.1">
    <property type="nucleotide sequence ID" value="XM_022799386.1"/>
</dbReference>
<sequence>MLTGSASNVEPGGQPAGTFLQKKLSNVFEMGLENDRDTLDILAHMSTFVTENNLRTRRNLRGEIEKQNLAVNREFFEALRKQKEQVDSLCEDINVMSNCCEQMIHQLNATKEKTHGLISKTSKMKKESSRLERNHALAKALLDHFQLRPEEIRVLHGSPKNLTIEEGFYATLDKLRRIHDDCKHLVRSQQPTAGLEIMENMTLHMEAAYEHLFRWIQSECRLTTDESTLFRLSKGLAALHARPLLFKKALAEYANARRAAVLRSFIDALTRTTPGGGKPIEFYSRDALRYIGDILAWVHQTVATERENFKVLIAKCETCDLEAMASQAIAHITEGLSLPIKQRFEQIMTQEANAVTLYRIWNMVNFYNASLDVQPLDSADIRDSLLCYTLGELLALSKKLFTNSLVGHTTRLLERVESPPADLGPPQCFQTTLTLLRQILSCQDSLLTEERQQDIGQILDLMIDPLLQSCQLSASKLQAPVDMATYITNCLYTLCTVLCVYEHTEGKLELCKAQVDAHLATLVSEQCAQLLGSLDMSALYRMTEEFSTTPGGFGGPASALPGCDSIAAQMFAHKLEEFLDKPDLMTIPQVYLLLSGLHRQEVRQRTLTVLCDSYEKLFTIVTDPVNGYSDIHLRTPEDVRSILLPSNK</sequence>
<dbReference type="GO" id="GO:0000139">
    <property type="term" value="C:Golgi membrane"/>
    <property type="evidence" value="ECO:0007669"/>
    <property type="project" value="UniProtKB-SubCell"/>
</dbReference>
<evidence type="ECO:0000256" key="1">
    <source>
        <dbReference type="ARBA" id="ARBA00003627"/>
    </source>
</evidence>